<organism evidence="1 2">
    <name type="scientific">Clonostachys rosea f. rosea IK726</name>
    <dbReference type="NCBI Taxonomy" id="1349383"/>
    <lineage>
        <taxon>Eukaryota</taxon>
        <taxon>Fungi</taxon>
        <taxon>Dikarya</taxon>
        <taxon>Ascomycota</taxon>
        <taxon>Pezizomycotina</taxon>
        <taxon>Sordariomycetes</taxon>
        <taxon>Hypocreomycetidae</taxon>
        <taxon>Hypocreales</taxon>
        <taxon>Bionectriaceae</taxon>
        <taxon>Clonostachys</taxon>
    </lineage>
</organism>
<proteinExistence type="predicted"/>
<gene>
    <name evidence="1" type="ORF">CRV2_00006273</name>
</gene>
<keyword evidence="2" id="KW-1185">Reference proteome</keyword>
<protein>
    <submittedName>
        <fullName evidence="1">Uncharacterized protein</fullName>
    </submittedName>
</protein>
<reference evidence="1" key="2">
    <citation type="submission" date="2021-10" db="EMBL/GenBank/DDBJ databases">
        <authorList>
            <person name="Piombo E."/>
        </authorList>
    </citation>
    <scope>NUCLEOTIDE SEQUENCE</scope>
</reference>
<dbReference type="EMBL" id="CADEHS020000002">
    <property type="protein sequence ID" value="CAG9937855.1"/>
    <property type="molecule type" value="Genomic_DNA"/>
</dbReference>
<sequence>MGSRSSLVGCWLFFFCAIHVWVGRQAMHCPGRPSHSWGWESGSCILEVCVHGDVSPAHTSVRIRSRLLSVLSRQLLYAGADAGRGWRLGYQGGEKRVTDANATTAQTHTDSQSGTE</sequence>
<accession>A0ACA9TAB9</accession>
<reference evidence="1" key="1">
    <citation type="submission" date="2020-04" db="EMBL/GenBank/DDBJ databases">
        <authorList>
            <person name="Broberg M."/>
        </authorList>
    </citation>
    <scope>NUCLEOTIDE SEQUENCE</scope>
</reference>
<comment type="caution">
    <text evidence="1">The sequence shown here is derived from an EMBL/GenBank/DDBJ whole genome shotgun (WGS) entry which is preliminary data.</text>
</comment>
<evidence type="ECO:0000313" key="2">
    <source>
        <dbReference type="Proteomes" id="UP000836387"/>
    </source>
</evidence>
<name>A0ACA9TAB9_BIOOC</name>
<evidence type="ECO:0000313" key="1">
    <source>
        <dbReference type="EMBL" id="CAG9937855.1"/>
    </source>
</evidence>
<dbReference type="Proteomes" id="UP000836387">
    <property type="component" value="Unassembled WGS sequence"/>
</dbReference>